<dbReference type="PROSITE" id="PS00252">
    <property type="entry name" value="INTERFERON_A_B_D"/>
    <property type="match status" value="1"/>
</dbReference>
<reference evidence="12 13" key="1">
    <citation type="journal article" date="2013" name="Nat. Commun.">
        <title>Genome analysis reveals insights into physiology and longevity of the Brandt's bat Myotis brandtii.</title>
        <authorList>
            <person name="Seim I."/>
            <person name="Fang X."/>
            <person name="Xiong Z."/>
            <person name="Lobanov A.V."/>
            <person name="Huang Z."/>
            <person name="Ma S."/>
            <person name="Feng Y."/>
            <person name="Turanov A.A."/>
            <person name="Zhu Y."/>
            <person name="Lenz T.L."/>
            <person name="Gerashchenko M.V."/>
            <person name="Fan D."/>
            <person name="Hee Yim S."/>
            <person name="Yao X."/>
            <person name="Jordan D."/>
            <person name="Xiong Y."/>
            <person name="Ma Y."/>
            <person name="Lyapunov A.N."/>
            <person name="Chen G."/>
            <person name="Kulakova O.I."/>
            <person name="Sun Y."/>
            <person name="Lee S.G."/>
            <person name="Bronson R.T."/>
            <person name="Moskalev A.A."/>
            <person name="Sunyaev S.R."/>
            <person name="Zhang G."/>
            <person name="Krogh A."/>
            <person name="Wang J."/>
            <person name="Gladyshev V.N."/>
        </authorList>
    </citation>
    <scope>NUCLEOTIDE SEQUENCE [LARGE SCALE GENOMIC DNA]</scope>
</reference>
<evidence type="ECO:0000256" key="1">
    <source>
        <dbReference type="ARBA" id="ARBA00004613"/>
    </source>
</evidence>
<keyword evidence="5" id="KW-0732">Signal</keyword>
<feature type="compositionally biased region" description="Basic and acidic residues" evidence="11">
    <location>
        <begin position="1"/>
        <end position="16"/>
    </location>
</feature>
<evidence type="ECO:0000256" key="3">
    <source>
        <dbReference type="ARBA" id="ARBA00022514"/>
    </source>
</evidence>
<dbReference type="Pfam" id="PF00143">
    <property type="entry name" value="Interferon"/>
    <property type="match status" value="1"/>
</dbReference>
<dbReference type="GO" id="GO:0005615">
    <property type="term" value="C:extracellular space"/>
    <property type="evidence" value="ECO:0007669"/>
    <property type="project" value="UniProtKB-KW"/>
</dbReference>
<dbReference type="AlphaFoldDB" id="S7QFX0"/>
<evidence type="ECO:0000256" key="11">
    <source>
        <dbReference type="SAM" id="MobiDB-lite"/>
    </source>
</evidence>
<evidence type="ECO:0000256" key="7">
    <source>
        <dbReference type="ARBA" id="ARBA00023157"/>
    </source>
</evidence>
<dbReference type="GO" id="GO:0005125">
    <property type="term" value="F:cytokine activity"/>
    <property type="evidence" value="ECO:0007669"/>
    <property type="project" value="UniProtKB-KW"/>
</dbReference>
<comment type="similarity">
    <text evidence="2 10">Belongs to the alpha/beta interferon family.</text>
</comment>
<keyword evidence="3 10" id="KW-0202">Cytokine</keyword>
<sequence>MGKVEEMSPEHYDQGTKKSGCKLGEMTALENKTNNGKHLPGHSEMHEKANLHWSWSSTESAERQATYLTFTMINKHFRESVLVLLTSSTILSLELKLVLFQQKRVNRESSELLKKWQPSSILQCLPHRKDFLLPQEAGNPHQDEKGYALTILHEMLQQIFSLFQANTSLEGWKESHMEKFLIELHQQLEYLETLMGLQTDQKSSTVGREKLRLQVKMYFRRIRDYLENQEHSSCAWTIVQVEVNRCLLFVFPLTGKLSQQEIDP</sequence>
<evidence type="ECO:0000256" key="9">
    <source>
        <dbReference type="ARBA" id="ARBA00075626"/>
    </source>
</evidence>
<dbReference type="Gene3D" id="1.20.1250.10">
    <property type="match status" value="1"/>
</dbReference>
<keyword evidence="6 10" id="KW-0051">Antiviral defense</keyword>
<evidence type="ECO:0000313" key="12">
    <source>
        <dbReference type="EMBL" id="EPQ20232.1"/>
    </source>
</evidence>
<keyword evidence="13" id="KW-1185">Reference proteome</keyword>
<dbReference type="eggNOG" id="ENOG502S65R">
    <property type="taxonomic scope" value="Eukaryota"/>
</dbReference>
<dbReference type="SMART" id="SM00076">
    <property type="entry name" value="IFabd"/>
    <property type="match status" value="1"/>
</dbReference>
<dbReference type="InterPro" id="IPR000471">
    <property type="entry name" value="Interferon_alpha/beta/delta"/>
</dbReference>
<name>S7QFX0_MYOBR</name>
<comment type="subcellular location">
    <subcellularLocation>
        <location evidence="1">Secreted</location>
    </subcellularLocation>
</comment>
<dbReference type="Proteomes" id="UP000052978">
    <property type="component" value="Unassembled WGS sequence"/>
</dbReference>
<dbReference type="PANTHER" id="PTHR11691:SF8">
    <property type="entry name" value="INTERFERON EPSILON"/>
    <property type="match status" value="1"/>
</dbReference>
<evidence type="ECO:0000256" key="5">
    <source>
        <dbReference type="ARBA" id="ARBA00022729"/>
    </source>
</evidence>
<evidence type="ECO:0000313" key="13">
    <source>
        <dbReference type="Proteomes" id="UP000052978"/>
    </source>
</evidence>
<evidence type="ECO:0000256" key="4">
    <source>
        <dbReference type="ARBA" id="ARBA00022525"/>
    </source>
</evidence>
<evidence type="ECO:0000256" key="2">
    <source>
        <dbReference type="ARBA" id="ARBA00011033"/>
    </source>
</evidence>
<dbReference type="InterPro" id="IPR009079">
    <property type="entry name" value="4_helix_cytokine-like_core"/>
</dbReference>
<keyword evidence="4" id="KW-0964">Secreted</keyword>
<proteinExistence type="inferred from homology"/>
<evidence type="ECO:0000256" key="8">
    <source>
        <dbReference type="ARBA" id="ARBA00067447"/>
    </source>
</evidence>
<dbReference type="SUPFAM" id="SSF47266">
    <property type="entry name" value="4-helical cytokines"/>
    <property type="match status" value="1"/>
</dbReference>
<protein>
    <recommendedName>
        <fullName evidence="8">Interferon epsilon</fullName>
    </recommendedName>
    <alternativeName>
        <fullName evidence="9">Interferon epsilon-1</fullName>
    </alternativeName>
</protein>
<dbReference type="GO" id="GO:0051607">
    <property type="term" value="P:defense response to virus"/>
    <property type="evidence" value="ECO:0007669"/>
    <property type="project" value="UniProtKB-KW"/>
</dbReference>
<feature type="region of interest" description="Disordered" evidence="11">
    <location>
        <begin position="1"/>
        <end position="21"/>
    </location>
</feature>
<dbReference type="PANTHER" id="PTHR11691">
    <property type="entry name" value="TYPE I INTERFERON"/>
    <property type="match status" value="1"/>
</dbReference>
<dbReference type="FunFam" id="1.20.1250.10:FF:000033">
    <property type="entry name" value="Interferon epsilon"/>
    <property type="match status" value="1"/>
</dbReference>
<dbReference type="GO" id="GO:0005126">
    <property type="term" value="F:cytokine receptor binding"/>
    <property type="evidence" value="ECO:0007669"/>
    <property type="project" value="InterPro"/>
</dbReference>
<evidence type="ECO:0000256" key="6">
    <source>
        <dbReference type="ARBA" id="ARBA00023118"/>
    </source>
</evidence>
<dbReference type="PRINTS" id="PR00266">
    <property type="entry name" value="INTERFERONAB"/>
</dbReference>
<dbReference type="EMBL" id="KE164803">
    <property type="protein sequence ID" value="EPQ20232.1"/>
    <property type="molecule type" value="Genomic_DNA"/>
</dbReference>
<accession>S7QFX0</accession>
<organism evidence="12 13">
    <name type="scientific">Myotis brandtii</name>
    <name type="common">Brandt's bat</name>
    <dbReference type="NCBI Taxonomy" id="109478"/>
    <lineage>
        <taxon>Eukaryota</taxon>
        <taxon>Metazoa</taxon>
        <taxon>Chordata</taxon>
        <taxon>Craniata</taxon>
        <taxon>Vertebrata</taxon>
        <taxon>Euteleostomi</taxon>
        <taxon>Mammalia</taxon>
        <taxon>Eutheria</taxon>
        <taxon>Laurasiatheria</taxon>
        <taxon>Chiroptera</taxon>
        <taxon>Yangochiroptera</taxon>
        <taxon>Vespertilionidae</taxon>
        <taxon>Myotis</taxon>
    </lineage>
</organism>
<gene>
    <name evidence="12" type="ORF">D623_10007983</name>
</gene>
<evidence type="ECO:0000256" key="10">
    <source>
        <dbReference type="RuleBase" id="RU000436"/>
    </source>
</evidence>
<keyword evidence="7" id="KW-1015">Disulfide bond</keyword>